<feature type="compositionally biased region" description="Basic and acidic residues" evidence="2">
    <location>
        <begin position="656"/>
        <end position="680"/>
    </location>
</feature>
<organism evidence="4 5">
    <name type="scientific">Tuber melanosporum (strain Mel28)</name>
    <name type="common">Perigord black truffle</name>
    <dbReference type="NCBI Taxonomy" id="656061"/>
    <lineage>
        <taxon>Eukaryota</taxon>
        <taxon>Fungi</taxon>
        <taxon>Dikarya</taxon>
        <taxon>Ascomycota</taxon>
        <taxon>Pezizomycotina</taxon>
        <taxon>Pezizomycetes</taxon>
        <taxon>Pezizales</taxon>
        <taxon>Tuberaceae</taxon>
        <taxon>Tuber</taxon>
    </lineage>
</organism>
<name>D5GCE6_TUBMM</name>
<dbReference type="InterPro" id="IPR051731">
    <property type="entry name" value="DENND11/AVL9_GEFs"/>
</dbReference>
<gene>
    <name evidence="4" type="ORF">GSTUM_00005854001</name>
</gene>
<sequence>MDKPQRSPVVTIVGFHHARGPEVETWIGLEKEDDISDWPLLPFLALADGAHASEEDFSYFTLKHTTPAGPTTLFGISCTRQLDASELMDRPADVTRSTSYLLLLSLETTAIGCHHSLVCAEVWARILTDRSRDQFVGLSLREFVYEFKHQTLVLFKCALLQPKMLFFGSSCERLCMTQFSLLSLIPGLLRNLEDCGDPDMNNYESKLKKPTSVKTSDRKSLLTFMGLPLQIFGRGSLFGPYTPLQQLDVLADFGTKSYIVGSTNSLLLQQRDRYSDILINLDDKNINVTSSSLRAALSLSAADRRWIDVLVQSVSESWDESDPTRPKTMGFAGSEDYIRLQFEEYILSMVSSVKYHLFLEKHAGSEQNVFLPDIDGDPANDFQMDWVDAWKKTENFRIFQKFTDSELFDLVPPKHVMAGGLTMEDVQRRILQQMQELRLEEKVQNSKEVLAKTLANGRVNVSTVFNNLSKNVEKFREQRKSQSQDSMQKLSIETGEKPSTDSNPSMTIPSTVVSPVLADASSRAGAYFSSWATWAGEKRKKFAQTPSSPSSEPVKGDGSDRSLPRPPLADPPKNSFEEAIFDSRSRAVYAPSSGRSSPQRASVSGSAAPANVVIKDLDKGRGIGLGIVDAGLQSPPAPPNPSAEEKDELELTSPDPRFRPCGRREEESAPCRGEEEWACF</sequence>
<dbReference type="KEGG" id="tml:GSTUM_00005854001"/>
<protein>
    <submittedName>
        <fullName evidence="4">(Perigord truffle) hypothetical protein</fullName>
    </submittedName>
</protein>
<feature type="compositionally biased region" description="Polar residues" evidence="2">
    <location>
        <begin position="500"/>
        <end position="510"/>
    </location>
</feature>
<feature type="compositionally biased region" description="Basic and acidic residues" evidence="2">
    <location>
        <begin position="554"/>
        <end position="563"/>
    </location>
</feature>
<dbReference type="PROSITE" id="PS50211">
    <property type="entry name" value="DENN"/>
    <property type="match status" value="1"/>
</dbReference>
<keyword evidence="5" id="KW-1185">Reference proteome</keyword>
<comment type="similarity">
    <text evidence="1">Belongs to the AVL9 family.</text>
</comment>
<feature type="domain" description="UDENN" evidence="3">
    <location>
        <begin position="8"/>
        <end position="413"/>
    </location>
</feature>
<dbReference type="OMA" id="IRTQFRV"/>
<dbReference type="Proteomes" id="UP000006911">
    <property type="component" value="Unassembled WGS sequence"/>
</dbReference>
<evidence type="ECO:0000256" key="2">
    <source>
        <dbReference type="SAM" id="MobiDB-lite"/>
    </source>
</evidence>
<dbReference type="PANTHER" id="PTHR31017:SF1">
    <property type="entry name" value="LATE SECRETORY PATHWAY PROTEIN AVL9 HOMOLOG"/>
    <property type="match status" value="1"/>
</dbReference>
<dbReference type="HOGENOM" id="CLU_009066_0_1_1"/>
<evidence type="ECO:0000313" key="5">
    <source>
        <dbReference type="Proteomes" id="UP000006911"/>
    </source>
</evidence>
<dbReference type="EMBL" id="FN430109">
    <property type="protein sequence ID" value="CAZ82189.1"/>
    <property type="molecule type" value="Genomic_DNA"/>
</dbReference>
<dbReference type="RefSeq" id="XP_002837998.1">
    <property type="nucleotide sequence ID" value="XM_002837952.1"/>
</dbReference>
<dbReference type="AlphaFoldDB" id="D5GCE6"/>
<feature type="region of interest" description="Disordered" evidence="2">
    <location>
        <begin position="475"/>
        <end position="510"/>
    </location>
</feature>
<feature type="region of interest" description="Disordered" evidence="2">
    <location>
        <begin position="625"/>
        <end position="680"/>
    </location>
</feature>
<dbReference type="Pfam" id="PF09794">
    <property type="entry name" value="Avl9"/>
    <property type="match status" value="2"/>
</dbReference>
<dbReference type="GeneID" id="9186371"/>
<dbReference type="InterPro" id="IPR037516">
    <property type="entry name" value="Tripartite_DENN"/>
</dbReference>
<dbReference type="eggNOG" id="KOG3823">
    <property type="taxonomic scope" value="Eukaryota"/>
</dbReference>
<dbReference type="PANTHER" id="PTHR31017">
    <property type="entry name" value="LATE SECRETORY PATHWAY PROTEIN AVL9-RELATED"/>
    <property type="match status" value="1"/>
</dbReference>
<accession>D5GCE6</accession>
<dbReference type="InterPro" id="IPR018307">
    <property type="entry name" value="ABL9/DENND6_dom"/>
</dbReference>
<evidence type="ECO:0000313" key="4">
    <source>
        <dbReference type="EMBL" id="CAZ82189.1"/>
    </source>
</evidence>
<evidence type="ECO:0000256" key="1">
    <source>
        <dbReference type="ARBA" id="ARBA00038178"/>
    </source>
</evidence>
<evidence type="ECO:0000259" key="3">
    <source>
        <dbReference type="PROSITE" id="PS50211"/>
    </source>
</evidence>
<dbReference type="FunCoup" id="D5GCE6">
    <property type="interactions" value="230"/>
</dbReference>
<dbReference type="InParanoid" id="D5GCE6"/>
<proteinExistence type="inferred from homology"/>
<feature type="region of interest" description="Disordered" evidence="2">
    <location>
        <begin position="540"/>
        <end position="611"/>
    </location>
</feature>
<reference evidence="4 5" key="1">
    <citation type="journal article" date="2010" name="Nature">
        <title>Perigord black truffle genome uncovers evolutionary origins and mechanisms of symbiosis.</title>
        <authorList>
            <person name="Martin F."/>
            <person name="Kohler A."/>
            <person name="Murat C."/>
            <person name="Balestrini R."/>
            <person name="Coutinho P.M."/>
            <person name="Jaillon O."/>
            <person name="Montanini B."/>
            <person name="Morin E."/>
            <person name="Noel B."/>
            <person name="Percudani R."/>
            <person name="Porcel B."/>
            <person name="Rubini A."/>
            <person name="Amicucci A."/>
            <person name="Amselem J."/>
            <person name="Anthouard V."/>
            <person name="Arcioni S."/>
            <person name="Artiguenave F."/>
            <person name="Aury J.M."/>
            <person name="Ballario P."/>
            <person name="Bolchi A."/>
            <person name="Brenna A."/>
            <person name="Brun A."/>
            <person name="Buee M."/>
            <person name="Cantarel B."/>
            <person name="Chevalier G."/>
            <person name="Couloux A."/>
            <person name="Da Silva C."/>
            <person name="Denoeud F."/>
            <person name="Duplessis S."/>
            <person name="Ghignone S."/>
            <person name="Hilselberger B."/>
            <person name="Iotti M."/>
            <person name="Marcais B."/>
            <person name="Mello A."/>
            <person name="Miranda M."/>
            <person name="Pacioni G."/>
            <person name="Quesneville H."/>
            <person name="Riccioni C."/>
            <person name="Ruotolo R."/>
            <person name="Splivallo R."/>
            <person name="Stocchi V."/>
            <person name="Tisserant E."/>
            <person name="Viscomi A.R."/>
            <person name="Zambonelli A."/>
            <person name="Zampieri E."/>
            <person name="Henrissat B."/>
            <person name="Lebrun M.H."/>
            <person name="Paolocci F."/>
            <person name="Bonfante P."/>
            <person name="Ottonello S."/>
            <person name="Wincker P."/>
        </authorList>
    </citation>
    <scope>NUCLEOTIDE SEQUENCE [LARGE SCALE GENOMIC DNA]</scope>
    <source>
        <strain evidence="4 5">Mel28</strain>
    </source>
</reference>
<dbReference type="GO" id="GO:0005737">
    <property type="term" value="C:cytoplasm"/>
    <property type="evidence" value="ECO:0007669"/>
    <property type="project" value="TreeGrafter"/>
</dbReference>
<feature type="compositionally biased region" description="Polar residues" evidence="2">
    <location>
        <begin position="593"/>
        <end position="605"/>
    </location>
</feature>